<evidence type="ECO:0000313" key="2">
    <source>
        <dbReference type="EMBL" id="KZT05279.1"/>
    </source>
</evidence>
<feature type="chain" id="PRO_5007856684" description="F-box domain-containing protein" evidence="1">
    <location>
        <begin position="18"/>
        <end position="482"/>
    </location>
</feature>
<dbReference type="AlphaFoldDB" id="A0A165DNM3"/>
<gene>
    <name evidence="2" type="ORF">LAESUDRAFT_750726</name>
</gene>
<dbReference type="Gene3D" id="3.80.10.10">
    <property type="entry name" value="Ribonuclease Inhibitor"/>
    <property type="match status" value="1"/>
</dbReference>
<dbReference type="EMBL" id="KV427631">
    <property type="protein sequence ID" value="KZT05279.1"/>
    <property type="molecule type" value="Genomic_DNA"/>
</dbReference>
<reference evidence="2 3" key="1">
    <citation type="journal article" date="2016" name="Mol. Biol. Evol.">
        <title>Comparative Genomics of Early-Diverging Mushroom-Forming Fungi Provides Insights into the Origins of Lignocellulose Decay Capabilities.</title>
        <authorList>
            <person name="Nagy L.G."/>
            <person name="Riley R."/>
            <person name="Tritt A."/>
            <person name="Adam C."/>
            <person name="Daum C."/>
            <person name="Floudas D."/>
            <person name="Sun H."/>
            <person name="Yadav J.S."/>
            <person name="Pangilinan J."/>
            <person name="Larsson K.H."/>
            <person name="Matsuura K."/>
            <person name="Barry K."/>
            <person name="Labutti K."/>
            <person name="Kuo R."/>
            <person name="Ohm R.A."/>
            <person name="Bhattacharya S.S."/>
            <person name="Shirouzu T."/>
            <person name="Yoshinaga Y."/>
            <person name="Martin F.M."/>
            <person name="Grigoriev I.V."/>
            <person name="Hibbett D.S."/>
        </authorList>
    </citation>
    <scope>NUCLEOTIDE SEQUENCE [LARGE SCALE GENOMIC DNA]</scope>
    <source>
        <strain evidence="2 3">93-53</strain>
    </source>
</reference>
<keyword evidence="1" id="KW-0732">Signal</keyword>
<name>A0A165DNM3_9APHY</name>
<dbReference type="RefSeq" id="XP_040763019.1">
    <property type="nucleotide sequence ID" value="XM_040911618.1"/>
</dbReference>
<sequence>MLLGAAQLVLLATRLDAECPSARHMSLLEGVSRSYDQVASIVHTSDAISSASIATRSTTYRPAFPKYPRVPQELTNMIINNLRGDTSTLRVTSLVHRSWVQESQKNLFYSVDITRSGRMYAFFRLLRRHQHIGLYVRELRIVLPKPSRSGKFATRDRGVARRIPLHCKLVQKLELGGSWIPFTEKEFAAMGLVKQLKVDICFSNIDVLQSTLKTRNGLTGLSIRSSITTASNNMTFDLPFNNLKHLHIEAVLPPFRMDLVRPNNVLSSFLQHALPALESLRVDIFSDDDVKSLSEFLRRRGGNLTSLDLRFSLWYEGDVSALASALESCCTVNQIRVRSNRSGWLRGAVDCLGRTPVQDLTIDVLSSRLTPIATCLVLHGQPSERTFSRASKITVNLYPDSQQSETWAKSEARRFQMKWATLKSSKALYVNVITESSDDSALSLAGHRATQAGLGTRFGNVSFVRRDAMHMNLVALYYYATS</sequence>
<protein>
    <recommendedName>
        <fullName evidence="4">F-box domain-containing protein</fullName>
    </recommendedName>
</protein>
<dbReference type="GeneID" id="63828646"/>
<evidence type="ECO:0008006" key="4">
    <source>
        <dbReference type="Google" id="ProtNLM"/>
    </source>
</evidence>
<dbReference type="InParanoid" id="A0A165DNM3"/>
<feature type="signal peptide" evidence="1">
    <location>
        <begin position="1"/>
        <end position="17"/>
    </location>
</feature>
<proteinExistence type="predicted"/>
<dbReference type="Proteomes" id="UP000076871">
    <property type="component" value="Unassembled WGS sequence"/>
</dbReference>
<dbReference type="InterPro" id="IPR032675">
    <property type="entry name" value="LRR_dom_sf"/>
</dbReference>
<dbReference type="OrthoDB" id="2921803at2759"/>
<dbReference type="SUPFAM" id="SSF52047">
    <property type="entry name" value="RNI-like"/>
    <property type="match status" value="1"/>
</dbReference>
<organism evidence="2 3">
    <name type="scientific">Laetiporus sulphureus 93-53</name>
    <dbReference type="NCBI Taxonomy" id="1314785"/>
    <lineage>
        <taxon>Eukaryota</taxon>
        <taxon>Fungi</taxon>
        <taxon>Dikarya</taxon>
        <taxon>Basidiomycota</taxon>
        <taxon>Agaricomycotina</taxon>
        <taxon>Agaricomycetes</taxon>
        <taxon>Polyporales</taxon>
        <taxon>Laetiporus</taxon>
    </lineage>
</organism>
<evidence type="ECO:0000313" key="3">
    <source>
        <dbReference type="Proteomes" id="UP000076871"/>
    </source>
</evidence>
<accession>A0A165DNM3</accession>
<evidence type="ECO:0000256" key="1">
    <source>
        <dbReference type="SAM" id="SignalP"/>
    </source>
</evidence>
<keyword evidence="3" id="KW-1185">Reference proteome</keyword>